<comment type="pathway">
    <text evidence="7">Carotenoid biosynthesis; staphyloxanthin biosynthesis; staphyloxanthin from farnesyl diphosphate: step 4/5.</text>
</comment>
<sequence>MIPAHNEERVIGRLLDALLTEGPEGLDIVVVCNGCTDGTAATARSRGPAVRVVELEQPSKHQALRAGDDHARGFPRLYVDADVVLTGADARRVVSALSPDVLAVAPEREIPLSASDWRVRAFYRVWLRLPTVRHGLFGRGVVGVSKEGHSRLTGLPELMADDLAFSLAFRPEERKVVPEATVVVQPPRSWPDLMRRRIRATTSTEQLEHHQRTDGVPAHGSGAASARTSLGDLRALVRAEPRLLPSVVVFAATAVLARRAARRAVRAGNHTTWLRDESSRG</sequence>
<evidence type="ECO:0000256" key="1">
    <source>
        <dbReference type="ARBA" id="ARBA00004236"/>
    </source>
</evidence>
<evidence type="ECO:0000256" key="2">
    <source>
        <dbReference type="ARBA" id="ARBA00022475"/>
    </source>
</evidence>
<dbReference type="InterPro" id="IPR029044">
    <property type="entry name" value="Nucleotide-diphossugar_trans"/>
</dbReference>
<dbReference type="EMBL" id="FOAZ01000024">
    <property type="protein sequence ID" value="SEM33933.1"/>
    <property type="molecule type" value="Genomic_DNA"/>
</dbReference>
<dbReference type="Proteomes" id="UP000183015">
    <property type="component" value="Unassembled WGS sequence"/>
</dbReference>
<keyword evidence="13" id="KW-1185">Reference proteome</keyword>
<comment type="function">
    <text evidence="6">Catalyzes the glycosylation of 4,4'-diaponeurosporenoate, i.e. the esterification of glucose at the C1'' position with the carboxyl group of 4,4'-diaponeurosporenic acid, to form glycosyl-4,4'-diaponeurosporenoate. This is a step in the biosynthesis of staphyloxanthin, an orange pigment present in most staphylococci strains.</text>
</comment>
<evidence type="ECO:0000256" key="5">
    <source>
        <dbReference type="ARBA" id="ARBA00023136"/>
    </source>
</evidence>
<dbReference type="SUPFAM" id="SSF53448">
    <property type="entry name" value="Nucleotide-diphospho-sugar transferases"/>
    <property type="match status" value="1"/>
</dbReference>
<feature type="domain" description="Glycosyltransferase 2-like" evidence="11">
    <location>
        <begin position="2"/>
        <end position="109"/>
    </location>
</feature>
<evidence type="ECO:0000256" key="9">
    <source>
        <dbReference type="ARBA" id="ARBA00040345"/>
    </source>
</evidence>
<dbReference type="eggNOG" id="COG1215">
    <property type="taxonomic scope" value="Bacteria"/>
</dbReference>
<dbReference type="Gene3D" id="3.90.550.10">
    <property type="entry name" value="Spore Coat Polysaccharide Biosynthesis Protein SpsA, Chain A"/>
    <property type="match status" value="1"/>
</dbReference>
<evidence type="ECO:0000256" key="6">
    <source>
        <dbReference type="ARBA" id="ARBA00037281"/>
    </source>
</evidence>
<comment type="similarity">
    <text evidence="8">Belongs to the glycosyltransferase 2 family. CrtQ subfamily.</text>
</comment>
<keyword evidence="4 12" id="KW-0808">Transferase</keyword>
<dbReference type="STRING" id="235985.SAMN05414137_12461"/>
<evidence type="ECO:0000256" key="10">
    <source>
        <dbReference type="SAM" id="MobiDB-lite"/>
    </source>
</evidence>
<evidence type="ECO:0000313" key="13">
    <source>
        <dbReference type="Proteomes" id="UP000183015"/>
    </source>
</evidence>
<gene>
    <name evidence="12" type="ORF">SAMN05414137_12461</name>
</gene>
<evidence type="ECO:0000256" key="8">
    <source>
        <dbReference type="ARBA" id="ARBA00038120"/>
    </source>
</evidence>
<organism evidence="12 13">
    <name type="scientific">Streptacidiphilus jiangxiensis</name>
    <dbReference type="NCBI Taxonomy" id="235985"/>
    <lineage>
        <taxon>Bacteria</taxon>
        <taxon>Bacillati</taxon>
        <taxon>Actinomycetota</taxon>
        <taxon>Actinomycetes</taxon>
        <taxon>Kitasatosporales</taxon>
        <taxon>Streptomycetaceae</taxon>
        <taxon>Streptacidiphilus</taxon>
    </lineage>
</organism>
<dbReference type="GO" id="GO:0005886">
    <property type="term" value="C:plasma membrane"/>
    <property type="evidence" value="ECO:0007669"/>
    <property type="project" value="UniProtKB-SubCell"/>
</dbReference>
<evidence type="ECO:0000256" key="7">
    <source>
        <dbReference type="ARBA" id="ARBA00037904"/>
    </source>
</evidence>
<evidence type="ECO:0000256" key="3">
    <source>
        <dbReference type="ARBA" id="ARBA00022676"/>
    </source>
</evidence>
<feature type="region of interest" description="Disordered" evidence="10">
    <location>
        <begin position="202"/>
        <end position="225"/>
    </location>
</feature>
<keyword evidence="5" id="KW-0472">Membrane</keyword>
<proteinExistence type="inferred from homology"/>
<evidence type="ECO:0000259" key="11">
    <source>
        <dbReference type="Pfam" id="PF00535"/>
    </source>
</evidence>
<name>A0A1H7XJU9_STRJI</name>
<keyword evidence="3" id="KW-0328">Glycosyltransferase</keyword>
<protein>
    <recommendedName>
        <fullName evidence="9">4,4'-diaponeurosporenoate glycosyltransferase</fullName>
    </recommendedName>
</protein>
<comment type="subcellular location">
    <subcellularLocation>
        <location evidence="1">Cell membrane</location>
    </subcellularLocation>
</comment>
<dbReference type="PANTHER" id="PTHR43646:SF2">
    <property type="entry name" value="GLYCOSYLTRANSFERASE 2-LIKE DOMAIN-CONTAINING PROTEIN"/>
    <property type="match status" value="1"/>
</dbReference>
<accession>A0A1H7XJU9</accession>
<dbReference type="Pfam" id="PF00535">
    <property type="entry name" value="Glycos_transf_2"/>
    <property type="match status" value="1"/>
</dbReference>
<dbReference type="InterPro" id="IPR001173">
    <property type="entry name" value="Glyco_trans_2-like"/>
</dbReference>
<reference evidence="13" key="1">
    <citation type="submission" date="2016-10" db="EMBL/GenBank/DDBJ databases">
        <authorList>
            <person name="Varghese N."/>
        </authorList>
    </citation>
    <scope>NUCLEOTIDE SEQUENCE [LARGE SCALE GENOMIC DNA]</scope>
    <source>
        <strain evidence="13">DSM 45096 / BCRC 16803 / CGMCC 4.1857 / CIP 109030 / JCM 12277 / KCTC 19219 / NBRC 100920 / 33214</strain>
    </source>
</reference>
<evidence type="ECO:0000313" key="12">
    <source>
        <dbReference type="EMBL" id="SEM33933.1"/>
    </source>
</evidence>
<dbReference type="GO" id="GO:0016757">
    <property type="term" value="F:glycosyltransferase activity"/>
    <property type="evidence" value="ECO:0007669"/>
    <property type="project" value="UniProtKB-KW"/>
</dbReference>
<keyword evidence="2" id="KW-1003">Cell membrane</keyword>
<dbReference type="AlphaFoldDB" id="A0A1H7XJU9"/>
<dbReference type="PANTHER" id="PTHR43646">
    <property type="entry name" value="GLYCOSYLTRANSFERASE"/>
    <property type="match status" value="1"/>
</dbReference>
<evidence type="ECO:0000256" key="4">
    <source>
        <dbReference type="ARBA" id="ARBA00022679"/>
    </source>
</evidence>